<accession>A0A3P3Y2Y6</accession>
<dbReference type="SUPFAM" id="SSF49562">
    <property type="entry name" value="C2 domain (Calcium/lipid-binding domain, CaLB)"/>
    <property type="match status" value="1"/>
</dbReference>
<dbReference type="InterPro" id="IPR001849">
    <property type="entry name" value="PH_domain"/>
</dbReference>
<dbReference type="GO" id="GO:0008270">
    <property type="term" value="F:zinc ion binding"/>
    <property type="evidence" value="ECO:0007669"/>
    <property type="project" value="UniProtKB-KW"/>
</dbReference>
<dbReference type="InterPro" id="IPR019956">
    <property type="entry name" value="Ubiquitin_dom"/>
</dbReference>
<dbReference type="CDD" id="cd00590">
    <property type="entry name" value="RRM_SF"/>
    <property type="match status" value="1"/>
</dbReference>
<evidence type="ECO:0000259" key="9">
    <source>
        <dbReference type="PROSITE" id="PS50089"/>
    </source>
</evidence>
<feature type="domain" description="RING-type" evidence="9">
    <location>
        <begin position="836"/>
        <end position="887"/>
    </location>
</feature>
<dbReference type="SUPFAM" id="SSF57850">
    <property type="entry name" value="RING/U-box"/>
    <property type="match status" value="1"/>
</dbReference>
<evidence type="ECO:0000313" key="11">
    <source>
        <dbReference type="Proteomes" id="UP000290189"/>
    </source>
</evidence>
<dbReference type="AlphaFoldDB" id="A0A3P3Y2Y6"/>
<dbReference type="SUPFAM" id="SSF54236">
    <property type="entry name" value="Ubiquitin-like"/>
    <property type="match status" value="1"/>
</dbReference>
<dbReference type="InterPro" id="IPR000504">
    <property type="entry name" value="RRM_dom"/>
</dbReference>
<dbReference type="InterPro" id="IPR000626">
    <property type="entry name" value="Ubiquitin-like_dom"/>
</dbReference>
<dbReference type="InterPro" id="IPR002867">
    <property type="entry name" value="IBR_dom"/>
</dbReference>
<evidence type="ECO:0000256" key="5">
    <source>
        <dbReference type="PROSITE-ProRule" id="PRU00175"/>
    </source>
</evidence>
<dbReference type="GO" id="GO:0005634">
    <property type="term" value="C:nucleus"/>
    <property type="evidence" value="ECO:0007669"/>
    <property type="project" value="TreeGrafter"/>
</dbReference>
<keyword evidence="4" id="KW-0862">Zinc</keyword>
<dbReference type="PRINTS" id="PR00348">
    <property type="entry name" value="UBIQUITIN"/>
</dbReference>
<dbReference type="SUPFAM" id="SSF50729">
    <property type="entry name" value="PH domain-like"/>
    <property type="match status" value="1"/>
</dbReference>
<proteinExistence type="predicted"/>
<dbReference type="Gene3D" id="2.60.40.150">
    <property type="entry name" value="C2 domain"/>
    <property type="match status" value="1"/>
</dbReference>
<dbReference type="Pfam" id="PF00168">
    <property type="entry name" value="C2"/>
    <property type="match status" value="1"/>
</dbReference>
<geneLocation type="mitochondrion" evidence="10"/>
<dbReference type="PRINTS" id="PR00360">
    <property type="entry name" value="C2DOMAIN"/>
</dbReference>
<evidence type="ECO:0000256" key="3">
    <source>
        <dbReference type="ARBA" id="ARBA00022786"/>
    </source>
</evidence>
<dbReference type="SMART" id="SM00647">
    <property type="entry name" value="IBR"/>
    <property type="match status" value="1"/>
</dbReference>
<evidence type="ECO:0000256" key="6">
    <source>
        <dbReference type="SAM" id="MobiDB-lite"/>
    </source>
</evidence>
<dbReference type="InterPro" id="IPR012677">
    <property type="entry name" value="Nucleotide-bd_a/b_plait_sf"/>
</dbReference>
<evidence type="ECO:0000256" key="4">
    <source>
        <dbReference type="ARBA" id="ARBA00022833"/>
    </source>
</evidence>
<dbReference type="InterPro" id="IPR035979">
    <property type="entry name" value="RBD_domain_sf"/>
</dbReference>
<reference evidence="10 11" key="1">
    <citation type="submission" date="2018-03" db="EMBL/GenBank/DDBJ databases">
        <authorList>
            <person name="Fogelqvist J."/>
        </authorList>
    </citation>
    <scope>NUCLEOTIDE SEQUENCE [LARGE SCALE GENOMIC DNA]</scope>
</reference>
<dbReference type="PROSITE" id="PS50089">
    <property type="entry name" value="ZF_RING_2"/>
    <property type="match status" value="1"/>
</dbReference>
<dbReference type="GO" id="GO:0061630">
    <property type="term" value="F:ubiquitin protein ligase activity"/>
    <property type="evidence" value="ECO:0007669"/>
    <property type="project" value="TreeGrafter"/>
</dbReference>
<evidence type="ECO:0000256" key="1">
    <source>
        <dbReference type="ARBA" id="ARBA00022723"/>
    </source>
</evidence>
<gene>
    <name evidence="10" type="ORF">PLBR_LOCUS1764</name>
</gene>
<evidence type="ECO:0000259" key="8">
    <source>
        <dbReference type="PROSITE" id="PS50053"/>
    </source>
</evidence>
<dbReference type="SMART" id="SM00213">
    <property type="entry name" value="UBQ"/>
    <property type="match status" value="1"/>
</dbReference>
<dbReference type="CDD" id="cd00030">
    <property type="entry name" value="C2"/>
    <property type="match status" value="1"/>
</dbReference>
<feature type="region of interest" description="Disordered" evidence="6">
    <location>
        <begin position="544"/>
        <end position="579"/>
    </location>
</feature>
<feature type="domain" description="C2" evidence="7">
    <location>
        <begin position="134"/>
        <end position="260"/>
    </location>
</feature>
<evidence type="ECO:0000259" key="7">
    <source>
        <dbReference type="PROSITE" id="PS50004"/>
    </source>
</evidence>
<dbReference type="InterPro" id="IPR035892">
    <property type="entry name" value="C2_domain_sf"/>
</dbReference>
<sequence>MVLLFIKKTTGKTIAVDLDLASSVQTLKETLFAVEGFQPSRQTLIFAGRVLKDDAALSSYNISKECSIQLFHSAAPSLDDDASQASHGGDAIRPHAEGLVQLVPSVQDRKQQQHVPAGPASTASDRLASLPATKTSKSRAGMDAPGGVSDALKHGDIVIVKLIEARNLAKADFWPVLSRLSDPYVIFALGKNCAKSKIIRRNINPVWNETFGFRINEEDDQAVLRVLVFDFDNFTADHFIGSVEINLFGLQRGEMVDRWVDLQNVKTGQLRLQFHRSILTSPSLNAMVTLLMDLERSWTPEDLSRHGLQLEHLTGELAWLTSETTNPAIEHLAESIRSGSIEWKPQSLHRIEEILTSQGLCSTPGLPTAHLWFSSIAPTMHSREFVNEVRRHAPVKHVKFPTDDGFAFIDFRSVSDSLLAFLSLQHKEHHGSALEVGFGRYVPRDDPMLVACERAGFLHVFHAPLTAWAYCWVFLSNGTLHAFADLQKDTPTFTMDARGTFVCCHGLNSLEVHRMADGRSVFLRSDSRSQIALWKQALHRTSSTAVAPPGAEGTTATRSSLGSHPGLHSNGSTGRAGNKDDNGYECSVCHERWRLDEVYVREQSDPSSTADSYTCLRCLRNTILSAVASGDVASLSREFSVQDIRELLQTAEFESYLDSSLRALLDANEDFVKCPNCSVACEFVRDGAQDVPDFNRLMGVNGKPLSAETQTHYLNNRLRCRNSACSIDFCRSCLERPYHSGFTCDEYQIFKTADHCRFCDAALIPGKNLATDPPAPALARCCTASECLRKRDQACLVMLDCGHPCGGVRGETNHPPCMFDDDHRPATCVQSGTDFCNICFTETLSQSPVVDLDCGHLFHYECCKKRLVEKWPTPQISFGFCQCPLDKINMHHELLVPDLMPIWALHRDIEAKSYQRLIYEGLLKDPDLMEGGPYYRNAMGYGMSYFAFYMCFKCKVPYFGGKPACNDGLDHFDPSELVCGTCSGIGVAECATHGKEFIQFKCRFCCNLSTWHCWGTTHFCDDCHRRQEAHDYMSTKAPEELPQCEGPDKCPLGIEHPPNGEEFSLGCSLCRGGGNALQNDNIVNTSGS</sequence>
<keyword evidence="1" id="KW-0479">Metal-binding</keyword>
<keyword evidence="10" id="KW-0496">Mitochondrion</keyword>
<dbReference type="PROSITE" id="PS50053">
    <property type="entry name" value="UBIQUITIN_2"/>
    <property type="match status" value="1"/>
</dbReference>
<dbReference type="Gene3D" id="3.30.70.330">
    <property type="match status" value="1"/>
</dbReference>
<dbReference type="SMART" id="SM00360">
    <property type="entry name" value="RRM"/>
    <property type="match status" value="1"/>
</dbReference>
<evidence type="ECO:0000313" key="10">
    <source>
        <dbReference type="EMBL" id="SPQ94549.1"/>
    </source>
</evidence>
<dbReference type="SMART" id="SM00184">
    <property type="entry name" value="RING"/>
    <property type="match status" value="1"/>
</dbReference>
<dbReference type="GO" id="GO:0005886">
    <property type="term" value="C:plasma membrane"/>
    <property type="evidence" value="ECO:0007669"/>
    <property type="project" value="TreeGrafter"/>
</dbReference>
<dbReference type="CDD" id="cd17039">
    <property type="entry name" value="Ubl_ubiquitin_like"/>
    <property type="match status" value="1"/>
</dbReference>
<dbReference type="PROSITE" id="PS50004">
    <property type="entry name" value="C2"/>
    <property type="match status" value="1"/>
</dbReference>
<name>A0A3P3Y2Y6_PLABS</name>
<keyword evidence="2 5" id="KW-0863">Zinc-finger</keyword>
<protein>
    <submittedName>
        <fullName evidence="10">Uncharacterized protein</fullName>
    </submittedName>
</protein>
<dbReference type="Pfam" id="PF00240">
    <property type="entry name" value="ubiquitin"/>
    <property type="match status" value="1"/>
</dbReference>
<keyword evidence="3" id="KW-0833">Ubl conjugation pathway</keyword>
<feature type="domain" description="Ubiquitin-like" evidence="8">
    <location>
        <begin position="2"/>
        <end position="70"/>
    </location>
</feature>
<dbReference type="SUPFAM" id="SSF54928">
    <property type="entry name" value="RNA-binding domain, RBD"/>
    <property type="match status" value="1"/>
</dbReference>
<evidence type="ECO:0000256" key="2">
    <source>
        <dbReference type="ARBA" id="ARBA00022771"/>
    </source>
</evidence>
<dbReference type="SMART" id="SM00239">
    <property type="entry name" value="C2"/>
    <property type="match status" value="1"/>
</dbReference>
<dbReference type="InterPro" id="IPR000008">
    <property type="entry name" value="C2_dom"/>
</dbReference>
<dbReference type="InterPro" id="IPR001841">
    <property type="entry name" value="Znf_RING"/>
</dbReference>
<dbReference type="PANTHER" id="PTHR45943:SF2">
    <property type="entry name" value="RING-TYPE DOMAIN-CONTAINING PROTEIN"/>
    <property type="match status" value="1"/>
</dbReference>
<dbReference type="InterPro" id="IPR029071">
    <property type="entry name" value="Ubiquitin-like_domsf"/>
</dbReference>
<dbReference type="CDD" id="cd16463">
    <property type="entry name" value="RING-H2_PHR"/>
    <property type="match status" value="1"/>
</dbReference>
<dbReference type="SMART" id="SM00233">
    <property type="entry name" value="PH"/>
    <property type="match status" value="1"/>
</dbReference>
<feature type="region of interest" description="Disordered" evidence="6">
    <location>
        <begin position="107"/>
        <end position="147"/>
    </location>
</feature>
<organism evidence="10 11">
    <name type="scientific">Plasmodiophora brassicae</name>
    <name type="common">Clubroot disease agent</name>
    <dbReference type="NCBI Taxonomy" id="37360"/>
    <lineage>
        <taxon>Eukaryota</taxon>
        <taxon>Sar</taxon>
        <taxon>Rhizaria</taxon>
        <taxon>Endomyxa</taxon>
        <taxon>Phytomyxea</taxon>
        <taxon>Plasmodiophorida</taxon>
        <taxon>Plasmodiophoridae</taxon>
        <taxon>Plasmodiophora</taxon>
    </lineage>
</organism>
<dbReference type="PANTHER" id="PTHR45943">
    <property type="entry name" value="E3 UBIQUITIN-PROTEIN LIGASE MYCBP2"/>
    <property type="match status" value="1"/>
</dbReference>
<dbReference type="Gene3D" id="3.10.20.90">
    <property type="entry name" value="Phosphatidylinositol 3-kinase Catalytic Subunit, Chain A, domain 1"/>
    <property type="match status" value="1"/>
</dbReference>
<dbReference type="EMBL" id="OVEO01000003">
    <property type="protein sequence ID" value="SPQ94549.1"/>
    <property type="molecule type" value="Genomic_DNA"/>
</dbReference>
<dbReference type="Proteomes" id="UP000290189">
    <property type="component" value="Unassembled WGS sequence"/>
</dbReference>
<dbReference type="GO" id="GO:0003723">
    <property type="term" value="F:RNA binding"/>
    <property type="evidence" value="ECO:0007669"/>
    <property type="project" value="InterPro"/>
</dbReference>